<proteinExistence type="inferred from homology"/>
<dbReference type="InterPro" id="IPR023230">
    <property type="entry name" value="Glyco_hydro_2_CS"/>
</dbReference>
<dbReference type="InterPro" id="IPR036156">
    <property type="entry name" value="Beta-gal/glucu_dom_sf"/>
</dbReference>
<feature type="domain" description="Glycoside hydrolase family 2 immunoglobulin-like beta-sandwich" evidence="7">
    <location>
        <begin position="184"/>
        <end position="282"/>
    </location>
</feature>
<keyword evidence="5 6" id="KW-0326">Glycosidase</keyword>
<evidence type="ECO:0000256" key="2">
    <source>
        <dbReference type="ARBA" id="ARBA00012761"/>
    </source>
</evidence>
<evidence type="ECO:0000259" key="8">
    <source>
        <dbReference type="Pfam" id="PF02836"/>
    </source>
</evidence>
<dbReference type="Gene3D" id="2.60.40.10">
    <property type="entry name" value="Immunoglobulins"/>
    <property type="match status" value="1"/>
</dbReference>
<organism evidence="10 11">
    <name type="scientific">Thermogemmatispora aurantia</name>
    <dbReference type="NCBI Taxonomy" id="2045279"/>
    <lineage>
        <taxon>Bacteria</taxon>
        <taxon>Bacillati</taxon>
        <taxon>Chloroflexota</taxon>
        <taxon>Ktedonobacteria</taxon>
        <taxon>Thermogemmatisporales</taxon>
        <taxon>Thermogemmatisporaceae</taxon>
        <taxon>Thermogemmatispora</taxon>
    </lineage>
</organism>
<evidence type="ECO:0000256" key="3">
    <source>
        <dbReference type="ARBA" id="ARBA00016205"/>
    </source>
</evidence>
<dbReference type="InterPro" id="IPR008979">
    <property type="entry name" value="Galactose-bd-like_sf"/>
</dbReference>
<dbReference type="GO" id="GO:0004566">
    <property type="term" value="F:beta-glucuronidase activity"/>
    <property type="evidence" value="ECO:0007669"/>
    <property type="project" value="UniProtKB-EC"/>
</dbReference>
<dbReference type="FunFam" id="3.20.20.80:FF:000080">
    <property type="entry name" value="Beta-glucuronidase UidA"/>
    <property type="match status" value="1"/>
</dbReference>
<dbReference type="RefSeq" id="WP_151728700.1">
    <property type="nucleotide sequence ID" value="NZ_BKZV01000003.1"/>
</dbReference>
<keyword evidence="4 6" id="KW-0378">Hydrolase</keyword>
<dbReference type="SUPFAM" id="SSF49785">
    <property type="entry name" value="Galactose-binding domain-like"/>
    <property type="match status" value="1"/>
</dbReference>
<dbReference type="Gene3D" id="3.20.20.80">
    <property type="entry name" value="Glycosidases"/>
    <property type="match status" value="1"/>
</dbReference>
<dbReference type="PRINTS" id="PR00132">
    <property type="entry name" value="GLHYDRLASE2"/>
</dbReference>
<evidence type="ECO:0000256" key="6">
    <source>
        <dbReference type="RuleBase" id="RU361154"/>
    </source>
</evidence>
<evidence type="ECO:0000313" key="10">
    <source>
        <dbReference type="EMBL" id="GER84022.1"/>
    </source>
</evidence>
<dbReference type="PANTHER" id="PTHR10066:SF67">
    <property type="entry name" value="BETA-GLUCURONIDASE"/>
    <property type="match status" value="1"/>
</dbReference>
<name>A0A5J4KAC4_9CHLR</name>
<dbReference type="GO" id="GO:0019391">
    <property type="term" value="P:glucuronoside catabolic process"/>
    <property type="evidence" value="ECO:0007669"/>
    <property type="project" value="TreeGrafter"/>
</dbReference>
<dbReference type="NCBIfam" id="NF007538">
    <property type="entry name" value="PRK10150.1"/>
    <property type="match status" value="1"/>
</dbReference>
<evidence type="ECO:0000256" key="1">
    <source>
        <dbReference type="ARBA" id="ARBA00007401"/>
    </source>
</evidence>
<dbReference type="Pfam" id="PF00703">
    <property type="entry name" value="Glyco_hydro_2"/>
    <property type="match status" value="1"/>
</dbReference>
<dbReference type="InterPro" id="IPR006104">
    <property type="entry name" value="Glyco_hydro_2_N"/>
</dbReference>
<dbReference type="InterPro" id="IPR013783">
    <property type="entry name" value="Ig-like_fold"/>
</dbReference>
<dbReference type="SUPFAM" id="SSF49303">
    <property type="entry name" value="beta-Galactosidase/glucuronidase domain"/>
    <property type="match status" value="1"/>
</dbReference>
<evidence type="ECO:0000256" key="5">
    <source>
        <dbReference type="ARBA" id="ARBA00023295"/>
    </source>
</evidence>
<feature type="domain" description="Glycoside hydrolase family 2 catalytic" evidence="8">
    <location>
        <begin position="284"/>
        <end position="597"/>
    </location>
</feature>
<dbReference type="EC" id="3.2.1.31" evidence="2"/>
<accession>A0A5J4KAC4</accession>
<dbReference type="GO" id="GO:0030246">
    <property type="term" value="F:carbohydrate binding"/>
    <property type="evidence" value="ECO:0007669"/>
    <property type="project" value="TreeGrafter"/>
</dbReference>
<dbReference type="InterPro" id="IPR006102">
    <property type="entry name" value="Ig-like_GH2"/>
</dbReference>
<dbReference type="Gene3D" id="2.60.120.260">
    <property type="entry name" value="Galactose-binding domain-like"/>
    <property type="match status" value="1"/>
</dbReference>
<evidence type="ECO:0000259" key="9">
    <source>
        <dbReference type="Pfam" id="PF02837"/>
    </source>
</evidence>
<protein>
    <recommendedName>
        <fullName evidence="3">Beta-glucuronidase</fullName>
        <ecNumber evidence="2">3.2.1.31</ecNumber>
    </recommendedName>
</protein>
<dbReference type="InterPro" id="IPR023232">
    <property type="entry name" value="Glyco_hydro_2_AS"/>
</dbReference>
<dbReference type="AlphaFoldDB" id="A0A5J4KAC4"/>
<dbReference type="EMBL" id="BKZV01000003">
    <property type="protein sequence ID" value="GER84022.1"/>
    <property type="molecule type" value="Genomic_DNA"/>
</dbReference>
<dbReference type="InterPro" id="IPR006101">
    <property type="entry name" value="Glyco_hydro_2"/>
</dbReference>
<dbReference type="Proteomes" id="UP000334820">
    <property type="component" value="Unassembled WGS sequence"/>
</dbReference>
<evidence type="ECO:0000259" key="7">
    <source>
        <dbReference type="Pfam" id="PF00703"/>
    </source>
</evidence>
<dbReference type="Pfam" id="PF02837">
    <property type="entry name" value="Glyco_hydro_2_N"/>
    <property type="match status" value="1"/>
</dbReference>
<dbReference type="InterPro" id="IPR006103">
    <property type="entry name" value="Glyco_hydro_2_cat"/>
</dbReference>
<dbReference type="PROSITE" id="PS00608">
    <property type="entry name" value="GLYCOSYL_HYDROL_F2_2"/>
    <property type="match status" value="1"/>
</dbReference>
<evidence type="ECO:0000313" key="11">
    <source>
        <dbReference type="Proteomes" id="UP000334820"/>
    </source>
</evidence>
<comment type="caution">
    <text evidence="10">The sequence shown here is derived from an EMBL/GenBank/DDBJ whole genome shotgun (WGS) entry which is preliminary data.</text>
</comment>
<gene>
    <name evidence="10" type="primary">uidA</name>
    <name evidence="10" type="ORF">KTAU_26590</name>
</gene>
<feature type="domain" description="Glycosyl hydrolases family 2 sugar binding" evidence="9">
    <location>
        <begin position="14"/>
        <end position="182"/>
    </location>
</feature>
<reference evidence="10 11" key="1">
    <citation type="journal article" date="2019" name="Int. J. Syst. Evol. Microbiol.">
        <title>Thermogemmatispora aurantia sp. nov. and Thermogemmatispora argillosa sp. nov., within the class Ktedonobacteria, and emended description of the genus Thermogemmatispora.</title>
        <authorList>
            <person name="Zheng Y."/>
            <person name="Wang C.M."/>
            <person name="Sakai Y."/>
            <person name="Abe K."/>
            <person name="Yokota A."/>
            <person name="Yabe S."/>
        </authorList>
    </citation>
    <scope>NUCLEOTIDE SEQUENCE [LARGE SCALE GENOMIC DNA]</scope>
    <source>
        <strain evidence="10 11">A1-2</strain>
    </source>
</reference>
<keyword evidence="11" id="KW-1185">Reference proteome</keyword>
<comment type="similarity">
    <text evidence="1 6">Belongs to the glycosyl hydrolase 2 family.</text>
</comment>
<dbReference type="InterPro" id="IPR017853">
    <property type="entry name" value="GH"/>
</dbReference>
<dbReference type="PANTHER" id="PTHR10066">
    <property type="entry name" value="BETA-GLUCURONIDASE"/>
    <property type="match status" value="1"/>
</dbReference>
<dbReference type="PROSITE" id="PS00719">
    <property type="entry name" value="GLYCOSYL_HYDROL_F2_1"/>
    <property type="match status" value="1"/>
</dbReference>
<evidence type="ECO:0000256" key="4">
    <source>
        <dbReference type="ARBA" id="ARBA00022801"/>
    </source>
</evidence>
<dbReference type="Pfam" id="PF02836">
    <property type="entry name" value="Glyco_hydro_2_C"/>
    <property type="match status" value="1"/>
</dbReference>
<sequence>MLYPIMTDTREVFDLNGIWQFRLDPGQGLAERWYERPLRESVPMPVPASFNELGAAAADRDHVGRVWYERELLIPRRLLERRLVLRFGAVAHAAQVYLNGQPLVAHRGGFTPFEAEINALAQPGKNRLTVLVDNTLDYSTLPVAHYREEQLPDGSRLVTDIPNFDFFNYAGIHRPVRLYTTPATYIRDIVLTSALDGADGLVSYRVVVDGVGREAVAVRLRLLDAEGRTVASGQGTEGQLRIKDVQPWEPGQPYLYTCLVELWDGDGSGEPLDSYEEPFGVRTVAVEDGQFLLNGKPFYFKGCGKHEDFPIHGRGLDEAVCVKDLNLLRWLGANSFRTSHYPYAEELMRLADRLGLVVIDEVPAVGLHLNLGSGPGSARRQTWRELTTAAQHEQALRELIARDKNHACVVMWSVANEPATEEEGARAYFEPLLRLARQLDPQCRPLTITLQMWATPASDTVADLLDVIALNRYYGWYVHGGRLEAARALLQAELREWMKRLPGKPILLSEYGADALAGMHDEPPTMFSEEYQAALLQTYHEVLDACPAVIGEHVWNFADFQTEQGITRVQGNRKGIFTRDRRPKLAAHTLRARWRAIPDFGYKLQPSSRE</sequence>
<dbReference type="SUPFAM" id="SSF51445">
    <property type="entry name" value="(Trans)glycosidases"/>
    <property type="match status" value="1"/>
</dbReference>
<dbReference type="GO" id="GO:0005975">
    <property type="term" value="P:carbohydrate metabolic process"/>
    <property type="evidence" value="ECO:0007669"/>
    <property type="project" value="InterPro"/>
</dbReference>